<dbReference type="NCBIfam" id="TIGR01509">
    <property type="entry name" value="HAD-SF-IA-v3"/>
    <property type="match status" value="1"/>
</dbReference>
<dbReference type="InterPro" id="IPR023214">
    <property type="entry name" value="HAD_sf"/>
</dbReference>
<dbReference type="PANTHER" id="PTHR43481:SF4">
    <property type="entry name" value="GLYCEROL-1-PHOSPHATE PHOSPHOHYDROLASE 1-RELATED"/>
    <property type="match status" value="1"/>
</dbReference>
<dbReference type="InterPro" id="IPR023198">
    <property type="entry name" value="PGP-like_dom2"/>
</dbReference>
<dbReference type="Gene3D" id="1.10.150.240">
    <property type="entry name" value="Putative phosphatase, domain 2"/>
    <property type="match status" value="1"/>
</dbReference>
<evidence type="ECO:0000313" key="2">
    <source>
        <dbReference type="EMBL" id="TLU74529.1"/>
    </source>
</evidence>
<feature type="region of interest" description="Disordered" evidence="1">
    <location>
        <begin position="1"/>
        <end position="60"/>
    </location>
</feature>
<proteinExistence type="predicted"/>
<dbReference type="Pfam" id="PF00702">
    <property type="entry name" value="Hydrolase"/>
    <property type="match status" value="1"/>
</dbReference>
<dbReference type="Gene3D" id="3.40.50.1000">
    <property type="entry name" value="HAD superfamily/HAD-like"/>
    <property type="match status" value="1"/>
</dbReference>
<feature type="compositionally biased region" description="Basic and acidic residues" evidence="1">
    <location>
        <begin position="15"/>
        <end position="32"/>
    </location>
</feature>
<evidence type="ECO:0000256" key="1">
    <source>
        <dbReference type="SAM" id="MobiDB-lite"/>
    </source>
</evidence>
<dbReference type="PANTHER" id="PTHR43481">
    <property type="entry name" value="FRUCTOSE-1-PHOSPHATE PHOSPHATASE"/>
    <property type="match status" value="1"/>
</dbReference>
<dbReference type="AlphaFoldDB" id="A0A5R9JC15"/>
<organism evidence="2 3">
    <name type="scientific">Lichenicoccus roseus</name>
    <dbReference type="NCBI Taxonomy" id="2683649"/>
    <lineage>
        <taxon>Bacteria</taxon>
        <taxon>Pseudomonadati</taxon>
        <taxon>Pseudomonadota</taxon>
        <taxon>Alphaproteobacteria</taxon>
        <taxon>Acetobacterales</taxon>
        <taxon>Acetobacteraceae</taxon>
        <taxon>Lichenicoccus</taxon>
    </lineage>
</organism>
<dbReference type="InterPro" id="IPR036412">
    <property type="entry name" value="HAD-like_sf"/>
</dbReference>
<keyword evidence="3" id="KW-1185">Reference proteome</keyword>
<dbReference type="OrthoDB" id="414934at2"/>
<dbReference type="Proteomes" id="UP000305654">
    <property type="component" value="Unassembled WGS sequence"/>
</dbReference>
<accession>A0A5R9JC15</accession>
<protein>
    <submittedName>
        <fullName evidence="2">HAD family phosphatase</fullName>
    </submittedName>
</protein>
<dbReference type="SFLD" id="SFLDS00003">
    <property type="entry name" value="Haloacid_Dehalogenase"/>
    <property type="match status" value="1"/>
</dbReference>
<feature type="compositionally biased region" description="Basic residues" evidence="1">
    <location>
        <begin position="1"/>
        <end position="14"/>
    </location>
</feature>
<dbReference type="SFLD" id="SFLDG01129">
    <property type="entry name" value="C1.5:_HAD__Beta-PGM__Phosphata"/>
    <property type="match status" value="1"/>
</dbReference>
<comment type="caution">
    <text evidence="2">The sequence shown here is derived from an EMBL/GenBank/DDBJ whole genome shotgun (WGS) entry which is preliminary data.</text>
</comment>
<dbReference type="EMBL" id="VCDI01000001">
    <property type="protein sequence ID" value="TLU74529.1"/>
    <property type="molecule type" value="Genomic_DNA"/>
</dbReference>
<reference evidence="2 3" key="1">
    <citation type="submission" date="2019-05" db="EMBL/GenBank/DDBJ databases">
        <authorList>
            <person name="Pankratov T."/>
            <person name="Grouzdev D."/>
        </authorList>
    </citation>
    <scope>NUCLEOTIDE SEQUENCE [LARGE SCALE GENOMIC DNA]</scope>
    <source>
        <strain evidence="2 3">KEBCLARHB70R</strain>
    </source>
</reference>
<dbReference type="InterPro" id="IPR051806">
    <property type="entry name" value="HAD-like_SPP"/>
</dbReference>
<sequence>MLRHHPVLYRRRRQRQDPVDRAAGDRPARQDRAPGCGGRRSRPACRGPRLSRAASGRPVTDGAGGPIAAIFDVDGVLLASPHERAWREALGGLADPALFTTALYQETVAGKPRAAGALASLQALGVADAAGQAPAYAIRKQARLEQLVQAGAVQAFPDAMRLVRTLRGLAWPMAVASSSKNAAAMLRAIVVEPGCSLFEMFAVDMCGRDLAHGKPDPEIFLLAAAGLGIEPRHCIVLEDAPAGIEAARAGGMSSIGVARLDDAAGLRAAQADMVVTRLDDGSVQALAARMLGGTV</sequence>
<name>A0A5R9JC15_9PROT</name>
<dbReference type="GO" id="GO:0050308">
    <property type="term" value="F:sugar-phosphatase activity"/>
    <property type="evidence" value="ECO:0007669"/>
    <property type="project" value="TreeGrafter"/>
</dbReference>
<dbReference type="InterPro" id="IPR006439">
    <property type="entry name" value="HAD-SF_hydro_IA"/>
</dbReference>
<dbReference type="SUPFAM" id="SSF56784">
    <property type="entry name" value="HAD-like"/>
    <property type="match status" value="1"/>
</dbReference>
<evidence type="ECO:0000313" key="3">
    <source>
        <dbReference type="Proteomes" id="UP000305654"/>
    </source>
</evidence>
<gene>
    <name evidence="2" type="ORF">FE263_04990</name>
</gene>